<name>A0A1F6NV75_9BACT</name>
<dbReference type="GO" id="GO:0019202">
    <property type="term" value="F:amino acid kinase activity"/>
    <property type="evidence" value="ECO:0007669"/>
    <property type="project" value="TreeGrafter"/>
</dbReference>
<dbReference type="PANTHER" id="PTHR21064:SF6">
    <property type="entry name" value="AMINOGLYCOSIDE PHOSPHOTRANSFERASE DOMAIN-CONTAINING PROTEIN"/>
    <property type="match status" value="1"/>
</dbReference>
<sequence>MKRQLLTTKNFETILKDYNVGSFRRKHFIDITIENQNYKLLTTKGTYLLKFFDNENLGDLLFKNKLIEHLHDNKVKVPRIIYNRYKSSVTKFGNKYLSVYQFMEGEHLKTLSTKLCKDLAKQIAIMHIALLKYKPKDVGRKLTFYTDKETWLTKNKKIRKTFIHGDLGRLNILKKGDKVNVIVDFGDARWDLLAKDLAVFCTIFIDKNQKKYLPLFFNEYQKYIKLSKEELDAIPYLIQTHAKAVLKWLNKQLQNKQTLSHRRHIEKALKRYNAIHQGVNIVKEVVK</sequence>
<comment type="similarity">
    <text evidence="1">Belongs to the pseudomonas-type ThrB family.</text>
</comment>
<dbReference type="InterPro" id="IPR011009">
    <property type="entry name" value="Kinase-like_dom_sf"/>
</dbReference>
<feature type="domain" description="Aminoglycoside phosphotransferase" evidence="2">
    <location>
        <begin position="33"/>
        <end position="128"/>
    </location>
</feature>
<dbReference type="Pfam" id="PF01636">
    <property type="entry name" value="APH"/>
    <property type="match status" value="2"/>
</dbReference>
<accession>A0A1F6NV75</accession>
<dbReference type="PANTHER" id="PTHR21064">
    <property type="entry name" value="AMINOGLYCOSIDE PHOSPHOTRANSFERASE DOMAIN-CONTAINING PROTEIN-RELATED"/>
    <property type="match status" value="1"/>
</dbReference>
<dbReference type="InterPro" id="IPR050249">
    <property type="entry name" value="Pseudomonas-type_ThrB"/>
</dbReference>
<evidence type="ECO:0000313" key="3">
    <source>
        <dbReference type="EMBL" id="OGH87827.1"/>
    </source>
</evidence>
<reference evidence="3 4" key="1">
    <citation type="journal article" date="2016" name="Nat. Commun.">
        <title>Thousands of microbial genomes shed light on interconnected biogeochemical processes in an aquifer system.</title>
        <authorList>
            <person name="Anantharaman K."/>
            <person name="Brown C.T."/>
            <person name="Hug L.A."/>
            <person name="Sharon I."/>
            <person name="Castelle C.J."/>
            <person name="Probst A.J."/>
            <person name="Thomas B.C."/>
            <person name="Singh A."/>
            <person name="Wilkins M.J."/>
            <person name="Karaoz U."/>
            <person name="Brodie E.L."/>
            <person name="Williams K.H."/>
            <person name="Hubbard S.S."/>
            <person name="Banfield J.F."/>
        </authorList>
    </citation>
    <scope>NUCLEOTIDE SEQUENCE [LARGE SCALE GENOMIC DNA]</scope>
</reference>
<feature type="domain" description="Aminoglycoside phosphotransferase" evidence="2">
    <location>
        <begin position="149"/>
        <end position="221"/>
    </location>
</feature>
<dbReference type="SUPFAM" id="SSF56112">
    <property type="entry name" value="Protein kinase-like (PK-like)"/>
    <property type="match status" value="1"/>
</dbReference>
<dbReference type="Gene3D" id="3.30.200.20">
    <property type="entry name" value="Phosphorylase Kinase, domain 1"/>
    <property type="match status" value="1"/>
</dbReference>
<dbReference type="Proteomes" id="UP000177907">
    <property type="component" value="Unassembled WGS sequence"/>
</dbReference>
<dbReference type="STRING" id="1798704.A3J93_05350"/>
<dbReference type="EMBL" id="MFQZ01000009">
    <property type="protein sequence ID" value="OGH87827.1"/>
    <property type="molecule type" value="Genomic_DNA"/>
</dbReference>
<organism evidence="3 4">
    <name type="scientific">Candidatus Magasanikbacteria bacterium RIFOXYC2_FULL_42_28</name>
    <dbReference type="NCBI Taxonomy" id="1798704"/>
    <lineage>
        <taxon>Bacteria</taxon>
        <taxon>Candidatus Magasanikiibacteriota</taxon>
    </lineage>
</organism>
<evidence type="ECO:0000313" key="4">
    <source>
        <dbReference type="Proteomes" id="UP000177907"/>
    </source>
</evidence>
<evidence type="ECO:0000259" key="2">
    <source>
        <dbReference type="Pfam" id="PF01636"/>
    </source>
</evidence>
<comment type="caution">
    <text evidence="3">The sequence shown here is derived from an EMBL/GenBank/DDBJ whole genome shotgun (WGS) entry which is preliminary data.</text>
</comment>
<dbReference type="Gene3D" id="3.90.1200.10">
    <property type="match status" value="1"/>
</dbReference>
<dbReference type="AlphaFoldDB" id="A0A1F6NV75"/>
<gene>
    <name evidence="3" type="ORF">A3J93_05350</name>
</gene>
<dbReference type="InterPro" id="IPR002575">
    <property type="entry name" value="Aminoglycoside_PTrfase"/>
</dbReference>
<protein>
    <recommendedName>
        <fullName evidence="2">Aminoglycoside phosphotransferase domain-containing protein</fullName>
    </recommendedName>
</protein>
<evidence type="ECO:0000256" key="1">
    <source>
        <dbReference type="ARBA" id="ARBA00038240"/>
    </source>
</evidence>
<proteinExistence type="inferred from homology"/>